<dbReference type="Pfam" id="PF13560">
    <property type="entry name" value="HTH_31"/>
    <property type="match status" value="1"/>
</dbReference>
<proteinExistence type="predicted"/>
<protein>
    <submittedName>
        <fullName evidence="2">Helix-turn-helix domain-containing protein</fullName>
    </submittedName>
</protein>
<organism evidence="2 3">
    <name type="scientific">Limnobaculum allomyrinae</name>
    <dbReference type="NCBI Taxonomy" id="2791986"/>
    <lineage>
        <taxon>Bacteria</taxon>
        <taxon>Pseudomonadati</taxon>
        <taxon>Pseudomonadota</taxon>
        <taxon>Gammaproteobacteria</taxon>
        <taxon>Enterobacterales</taxon>
        <taxon>Budviciaceae</taxon>
        <taxon>Limnobaculum</taxon>
    </lineage>
</organism>
<dbReference type="PROSITE" id="PS50943">
    <property type="entry name" value="HTH_CROC1"/>
    <property type="match status" value="1"/>
</dbReference>
<dbReference type="EMBL" id="JADRCR010000003">
    <property type="protein sequence ID" value="MBK5143733.1"/>
    <property type="molecule type" value="Genomic_DNA"/>
</dbReference>
<evidence type="ECO:0000313" key="3">
    <source>
        <dbReference type="Proteomes" id="UP001296921"/>
    </source>
</evidence>
<evidence type="ECO:0000259" key="1">
    <source>
        <dbReference type="PROSITE" id="PS50943"/>
    </source>
</evidence>
<accession>A0ABS1IPP5</accession>
<name>A0ABS1IPP5_9GAMM</name>
<dbReference type="Proteomes" id="UP001296921">
    <property type="component" value="Unassembled WGS sequence"/>
</dbReference>
<dbReference type="SMART" id="SM00530">
    <property type="entry name" value="HTH_XRE"/>
    <property type="match status" value="1"/>
</dbReference>
<gene>
    <name evidence="2" type="ORF">I2494_08390</name>
</gene>
<dbReference type="RefSeq" id="WP_218468257.1">
    <property type="nucleotide sequence ID" value="NZ_JADRCR010000003.1"/>
</dbReference>
<feature type="domain" description="HTH cro/C1-type" evidence="1">
    <location>
        <begin position="23"/>
        <end position="78"/>
    </location>
</feature>
<dbReference type="InterPro" id="IPR001387">
    <property type="entry name" value="Cro/C1-type_HTH"/>
</dbReference>
<sequence length="139" mass="15957">MQSILIPFSITKNAKMTPFGQYLEQIRRDRRLSQKQLAYALDINPSYVSALETGKKSPPTEVILQKLISSLSLDKQEQDTLWDVVELSQTTRKVPNSVTCDELVFIRQLWQHLGTLSPEQLIIMNNTLKLGKYIHNSNK</sequence>
<dbReference type="CDD" id="cd00093">
    <property type="entry name" value="HTH_XRE"/>
    <property type="match status" value="1"/>
</dbReference>
<evidence type="ECO:0000313" key="2">
    <source>
        <dbReference type="EMBL" id="MBK5143733.1"/>
    </source>
</evidence>
<comment type="caution">
    <text evidence="2">The sequence shown here is derived from an EMBL/GenBank/DDBJ whole genome shotgun (WGS) entry which is preliminary data.</text>
</comment>
<reference evidence="2 3" key="1">
    <citation type="submission" date="2020-11" db="EMBL/GenBank/DDBJ databases">
        <title>Insectihabitans protaetiae gen. nov. sp. nov. and Insectihabitans allomyrinae sp. nov., isolated from larvae of Protaetia brevitarsis seulensis and Allomyrina dichotoma, respectively.</title>
        <authorList>
            <person name="Lee S.D."/>
            <person name="Byeon Y.-S."/>
            <person name="Kim S.-M."/>
            <person name="Yang H.L."/>
            <person name="Kim I.S."/>
        </authorList>
    </citation>
    <scope>NUCLEOTIDE SEQUENCE [LARGE SCALE GENOMIC DNA]</scope>
    <source>
        <strain evidence="2 3">BWR-B9</strain>
    </source>
</reference>
<keyword evidence="3" id="KW-1185">Reference proteome</keyword>